<dbReference type="PANTHER" id="PTHR34269">
    <property type="entry name" value="TRANSCRIPTION FACTOR B3-DOMAIN FAMILY-RELATED"/>
    <property type="match status" value="1"/>
</dbReference>
<comment type="caution">
    <text evidence="6">The sequence shown here is derived from an EMBL/GenBank/DDBJ whole genome shotgun (WGS) entry which is preliminary data.</text>
</comment>
<accession>A0A540KUE1</accession>
<dbReference type="PANTHER" id="PTHR34269:SF11">
    <property type="entry name" value="B3 DOMAIN PROTEIN"/>
    <property type="match status" value="1"/>
</dbReference>
<dbReference type="InterPro" id="IPR051442">
    <property type="entry name" value="B3_domain"/>
</dbReference>
<dbReference type="Gene3D" id="2.40.330.10">
    <property type="entry name" value="DNA-binding pseudobarrel domain"/>
    <property type="match status" value="1"/>
</dbReference>
<dbReference type="SUPFAM" id="SSF101936">
    <property type="entry name" value="DNA-binding pseudobarrel domain"/>
    <property type="match status" value="1"/>
</dbReference>
<proteinExistence type="predicted"/>
<evidence type="ECO:0000313" key="7">
    <source>
        <dbReference type="Proteomes" id="UP000315295"/>
    </source>
</evidence>
<evidence type="ECO:0000256" key="5">
    <source>
        <dbReference type="ARBA" id="ARBA00023242"/>
    </source>
</evidence>
<reference evidence="6 7" key="1">
    <citation type="journal article" date="2019" name="G3 (Bethesda)">
        <title>Sequencing of a Wild Apple (Malus baccata) Genome Unravels the Differences Between Cultivated and Wild Apple Species Regarding Disease Resistance and Cold Tolerance.</title>
        <authorList>
            <person name="Chen X."/>
        </authorList>
    </citation>
    <scope>NUCLEOTIDE SEQUENCE [LARGE SCALE GENOMIC DNA]</scope>
    <source>
        <strain evidence="7">cv. Shandingzi</strain>
        <tissue evidence="6">Leaves</tissue>
    </source>
</reference>
<dbReference type="Proteomes" id="UP000315295">
    <property type="component" value="Unassembled WGS sequence"/>
</dbReference>
<evidence type="ECO:0000256" key="1">
    <source>
        <dbReference type="ARBA" id="ARBA00004123"/>
    </source>
</evidence>
<evidence type="ECO:0000256" key="3">
    <source>
        <dbReference type="ARBA" id="ARBA00023125"/>
    </source>
</evidence>
<protein>
    <recommendedName>
        <fullName evidence="8">TF-B3 domain-containing protein</fullName>
    </recommendedName>
</protein>
<dbReference type="InterPro" id="IPR003340">
    <property type="entry name" value="B3_DNA-bd"/>
</dbReference>
<dbReference type="GO" id="GO:0005634">
    <property type="term" value="C:nucleus"/>
    <property type="evidence" value="ECO:0007669"/>
    <property type="project" value="UniProtKB-SubCell"/>
</dbReference>
<keyword evidence="7" id="KW-1185">Reference proteome</keyword>
<dbReference type="AlphaFoldDB" id="A0A540KUE1"/>
<keyword evidence="3" id="KW-0238">DNA-binding</keyword>
<dbReference type="EMBL" id="VIEB01000941">
    <property type="protein sequence ID" value="TQD77840.1"/>
    <property type="molecule type" value="Genomic_DNA"/>
</dbReference>
<evidence type="ECO:0008006" key="8">
    <source>
        <dbReference type="Google" id="ProtNLM"/>
    </source>
</evidence>
<evidence type="ECO:0000256" key="2">
    <source>
        <dbReference type="ARBA" id="ARBA00023015"/>
    </source>
</evidence>
<dbReference type="InterPro" id="IPR015300">
    <property type="entry name" value="DNA-bd_pseudobarrel_sf"/>
</dbReference>
<keyword evidence="2" id="KW-0805">Transcription regulation</keyword>
<gene>
    <name evidence="6" type="ORF">C1H46_036629</name>
</gene>
<name>A0A540KUE1_MALBA</name>
<evidence type="ECO:0000313" key="6">
    <source>
        <dbReference type="EMBL" id="TQD77840.1"/>
    </source>
</evidence>
<dbReference type="GO" id="GO:0003677">
    <property type="term" value="F:DNA binding"/>
    <property type="evidence" value="ECO:0007669"/>
    <property type="project" value="UniProtKB-KW"/>
</dbReference>
<sequence length="232" mass="26822">MEVCTDLSLATPCCAQSENQVQDKLSTELNLFDPTWTKLKRTAEDDTAFASNPEHETLSDTGNAMQKFMKRRNEVAAKISRLLIKYSFNEAVQQIWKGPTNSSRYMEPWPIKKTLTMTDVGRNMHRASRLVLRRKLVKKHILPYLSYQIINCVENQGAGITIYDLNTCSEHQLIFKRWKGSGTYVLMSTWSREFVWRRQLKEGDLIGFCWDAHKLMLIFSVIMRAGSQYPSA</sequence>
<keyword evidence="4" id="KW-0804">Transcription</keyword>
<organism evidence="6 7">
    <name type="scientific">Malus baccata</name>
    <name type="common">Siberian crab apple</name>
    <name type="synonym">Pyrus baccata</name>
    <dbReference type="NCBI Taxonomy" id="106549"/>
    <lineage>
        <taxon>Eukaryota</taxon>
        <taxon>Viridiplantae</taxon>
        <taxon>Streptophyta</taxon>
        <taxon>Embryophyta</taxon>
        <taxon>Tracheophyta</taxon>
        <taxon>Spermatophyta</taxon>
        <taxon>Magnoliopsida</taxon>
        <taxon>eudicotyledons</taxon>
        <taxon>Gunneridae</taxon>
        <taxon>Pentapetalae</taxon>
        <taxon>rosids</taxon>
        <taxon>fabids</taxon>
        <taxon>Rosales</taxon>
        <taxon>Rosaceae</taxon>
        <taxon>Amygdaloideae</taxon>
        <taxon>Maleae</taxon>
        <taxon>Malus</taxon>
    </lineage>
</organism>
<dbReference type="CDD" id="cd10017">
    <property type="entry name" value="B3_DNA"/>
    <property type="match status" value="1"/>
</dbReference>
<keyword evidence="5" id="KW-0539">Nucleus</keyword>
<comment type="subcellular location">
    <subcellularLocation>
        <location evidence="1">Nucleus</location>
    </subcellularLocation>
</comment>
<evidence type="ECO:0000256" key="4">
    <source>
        <dbReference type="ARBA" id="ARBA00023163"/>
    </source>
</evidence>